<dbReference type="Proteomes" id="UP000051952">
    <property type="component" value="Unassembled WGS sequence"/>
</dbReference>
<dbReference type="AlphaFoldDB" id="A0A0S4JA90"/>
<accession>A0A0S4JA90</accession>
<evidence type="ECO:0000313" key="2">
    <source>
        <dbReference type="Proteomes" id="UP000051952"/>
    </source>
</evidence>
<dbReference type="VEuPathDB" id="TriTrypDB:BSAL_90720"/>
<evidence type="ECO:0000313" key="1">
    <source>
        <dbReference type="EMBL" id="CUG85788.1"/>
    </source>
</evidence>
<name>A0A0S4JA90_BODSA</name>
<sequence>MKLMLQIGFTPAHLHIIFIISVIALVPFPATTAAAACVKINDTLSFIANTTIVVSSNSTTYLLDSCTEPIRFEADCSTTTASVTVSNITIIVEGSKTSALPTVAVSCSPVDHAPNWDALRIALRNLNTNLTSNGTAILDTASTKSVLTNSMLTIEDSWISVGWNGTGLAPWFLNVANTPSNTNDFSGTNLTFAIRNCTLHLRNMKFMFFKTLSTVVMRSISVVMEGVHMRIWMDRIVEFGNRIGMFSFDNNFAVSEFDLRFTNIQVSTVVNIGAMNFSVILTQEISWSLLYFHIWGENSSELNFIVTNSTFNISQEFSNSATLQSVLPSVEIDDVVCLLVAVMYVDTPPTRVAVKLSALHVNVTNTFLLGNASSSVQLMYVSGDGTSEVNTTVLDDIRIVVRNVSMIAERSGVLPLNTTITRCNVLAFEKSSLYGALIVVQDVEAHCYMEIGDKKRQHYPGVTTFGFVGWITRSQLLYMHNCLLQDFNASIVSSQLTVENIQGGFITLGFTHGAGILTFFDIAAFSFVVAVRCSILLEGSKLTAAVEIPVDFPISVAPYRDLLFPSNIAQVAAMTFAGTVTNSSVELRESTSVVRSSLRALN</sequence>
<dbReference type="EMBL" id="CYKH01001196">
    <property type="protein sequence ID" value="CUG85788.1"/>
    <property type="molecule type" value="Genomic_DNA"/>
</dbReference>
<proteinExistence type="predicted"/>
<protein>
    <submittedName>
        <fullName evidence="1">Membrane-associated protein, putative</fullName>
    </submittedName>
</protein>
<gene>
    <name evidence="1" type="ORF">BSAL_90720</name>
</gene>
<reference evidence="2" key="1">
    <citation type="submission" date="2015-09" db="EMBL/GenBank/DDBJ databases">
        <authorList>
            <consortium name="Pathogen Informatics"/>
        </authorList>
    </citation>
    <scope>NUCLEOTIDE SEQUENCE [LARGE SCALE GENOMIC DNA]</scope>
    <source>
        <strain evidence="2">Lake Konstanz</strain>
    </source>
</reference>
<keyword evidence="2" id="KW-1185">Reference proteome</keyword>
<organism evidence="1 2">
    <name type="scientific">Bodo saltans</name>
    <name type="common">Flagellated protozoan</name>
    <dbReference type="NCBI Taxonomy" id="75058"/>
    <lineage>
        <taxon>Eukaryota</taxon>
        <taxon>Discoba</taxon>
        <taxon>Euglenozoa</taxon>
        <taxon>Kinetoplastea</taxon>
        <taxon>Metakinetoplastina</taxon>
        <taxon>Eubodonida</taxon>
        <taxon>Bodonidae</taxon>
        <taxon>Bodo</taxon>
    </lineage>
</organism>